<organism evidence="3 4">
    <name type="scientific">Phytophthora kernoviae</name>
    <dbReference type="NCBI Taxonomy" id="325452"/>
    <lineage>
        <taxon>Eukaryota</taxon>
        <taxon>Sar</taxon>
        <taxon>Stramenopiles</taxon>
        <taxon>Oomycota</taxon>
        <taxon>Peronosporomycetes</taxon>
        <taxon>Peronosporales</taxon>
        <taxon>Peronosporaceae</taxon>
        <taxon>Phytophthora</taxon>
    </lineage>
</organism>
<proteinExistence type="predicted"/>
<dbReference type="EMBL" id="MBAD02001418">
    <property type="protein sequence ID" value="RLN54912.1"/>
    <property type="molecule type" value="Genomic_DNA"/>
</dbReference>
<name>A0A3F2RJZ6_9STRA</name>
<reference evidence="4 5" key="1">
    <citation type="submission" date="2018-07" db="EMBL/GenBank/DDBJ databases">
        <title>Genome sequencing of oomycete isolates from Chile give support for New Zealand origin for Phytophthora kernoviae and make available the first Nothophytophthora sp. genome.</title>
        <authorList>
            <person name="Studholme D.J."/>
            <person name="Sanfuentes E."/>
            <person name="Panda P."/>
            <person name="Hill R."/>
            <person name="Sambles C."/>
            <person name="Grant M."/>
            <person name="Williams N.M."/>
            <person name="Mcdougal R.L."/>
        </authorList>
    </citation>
    <scope>NUCLEOTIDE SEQUENCE [LARGE SCALE GENOMIC DNA]</scope>
    <source>
        <strain evidence="3">Chile6</strain>
        <strain evidence="2">Chile7</strain>
    </source>
</reference>
<protein>
    <recommendedName>
        <fullName evidence="6">Thioredoxin domain-containing protein</fullName>
    </recommendedName>
</protein>
<comment type="caution">
    <text evidence="3">The sequence shown here is derived from an EMBL/GenBank/DDBJ whole genome shotgun (WGS) entry which is preliminary data.</text>
</comment>
<dbReference type="AlphaFoldDB" id="A0A3F2RJZ6"/>
<evidence type="ECO:0008006" key="6">
    <source>
        <dbReference type="Google" id="ProtNLM"/>
    </source>
</evidence>
<feature type="compositionally biased region" description="Basic and acidic residues" evidence="1">
    <location>
        <begin position="1"/>
        <end position="15"/>
    </location>
</feature>
<dbReference type="InterPro" id="IPR036249">
    <property type="entry name" value="Thioredoxin-like_sf"/>
</dbReference>
<evidence type="ECO:0000313" key="2">
    <source>
        <dbReference type="EMBL" id="RLN54912.1"/>
    </source>
</evidence>
<evidence type="ECO:0000313" key="4">
    <source>
        <dbReference type="Proteomes" id="UP000277300"/>
    </source>
</evidence>
<evidence type="ECO:0000313" key="5">
    <source>
        <dbReference type="Proteomes" id="UP000284657"/>
    </source>
</evidence>
<dbReference type="OrthoDB" id="72189at2759"/>
<feature type="region of interest" description="Disordered" evidence="1">
    <location>
        <begin position="75"/>
        <end position="98"/>
    </location>
</feature>
<feature type="region of interest" description="Disordered" evidence="1">
    <location>
        <begin position="1"/>
        <end position="21"/>
    </location>
</feature>
<sequence length="316" mass="35586">MLRSDHVHDHSHDGEDHYDEDTMAFDPTLASCCERDQMEFDKAMKLKAVLTAHDPTSGAVRLRQQLFQPPPSVAIAPKTHQQVENPPVADSDSDLDSDFDDSDEEFGMEAMLAVRRKQLELQVQQAAQNAIDGYGIVMDKGLQQLVQDLQAEPEVPRVALVVDTELSTMRSEMTAVAQRFIGTKFYVVKADDDASRQLRLASVPSLTAFRGGERVDSIALDAKTLMTEANVLWEARFLPWLTKCNVLTSERQNSQNNQRKVSRKNSAKEEEEPSGFDCGVEGCRLRFGYEHEHVGTSQEFKDEIATWRQTPTERDV</sequence>
<dbReference type="EMBL" id="MBDO02000248">
    <property type="protein sequence ID" value="RLN58775.1"/>
    <property type="molecule type" value="Genomic_DNA"/>
</dbReference>
<dbReference type="Proteomes" id="UP000277300">
    <property type="component" value="Unassembled WGS sequence"/>
</dbReference>
<accession>A0A3F2RJZ6</accession>
<gene>
    <name evidence="2" type="ORF">BBJ29_007427</name>
    <name evidence="3" type="ORF">BBP00_00006828</name>
</gene>
<dbReference type="Proteomes" id="UP000284657">
    <property type="component" value="Unassembled WGS sequence"/>
</dbReference>
<evidence type="ECO:0000313" key="3">
    <source>
        <dbReference type="EMBL" id="RLN58775.1"/>
    </source>
</evidence>
<evidence type="ECO:0000256" key="1">
    <source>
        <dbReference type="SAM" id="MobiDB-lite"/>
    </source>
</evidence>
<dbReference type="SUPFAM" id="SSF52833">
    <property type="entry name" value="Thioredoxin-like"/>
    <property type="match status" value="1"/>
</dbReference>
<feature type="region of interest" description="Disordered" evidence="1">
    <location>
        <begin position="251"/>
        <end position="280"/>
    </location>
</feature>